<keyword evidence="2 5" id="KW-0328">Glycosyltransferase</keyword>
<dbReference type="EC" id="2.4.1.54" evidence="5"/>
<reference evidence="5 6" key="1">
    <citation type="submission" date="2019-02" db="EMBL/GenBank/DDBJ databases">
        <title>Deep-cultivation of Planctomycetes and their phenomic and genomic characterization uncovers novel biology.</title>
        <authorList>
            <person name="Wiegand S."/>
            <person name="Jogler M."/>
            <person name="Boedeker C."/>
            <person name="Pinto D."/>
            <person name="Vollmers J."/>
            <person name="Rivas-Marin E."/>
            <person name="Kohn T."/>
            <person name="Peeters S.H."/>
            <person name="Heuer A."/>
            <person name="Rast P."/>
            <person name="Oberbeckmann S."/>
            <person name="Bunk B."/>
            <person name="Jeske O."/>
            <person name="Meyerdierks A."/>
            <person name="Storesund J.E."/>
            <person name="Kallscheuer N."/>
            <person name="Luecker S."/>
            <person name="Lage O.M."/>
            <person name="Pohl T."/>
            <person name="Merkel B.J."/>
            <person name="Hornburger P."/>
            <person name="Mueller R.-W."/>
            <person name="Bruemmer F."/>
            <person name="Labrenz M."/>
            <person name="Spormann A.M."/>
            <person name="Op den Camp H."/>
            <person name="Overmann J."/>
            <person name="Amann R."/>
            <person name="Jetten M.S.M."/>
            <person name="Mascher T."/>
            <person name="Medema M.H."/>
            <person name="Devos D.P."/>
            <person name="Kaster A.-K."/>
            <person name="Ovreas L."/>
            <person name="Rohde M."/>
            <person name="Galperin M.Y."/>
            <person name="Jogler C."/>
        </authorList>
    </citation>
    <scope>NUCLEOTIDE SEQUENCE [LARGE SCALE GENOMIC DNA]</scope>
    <source>
        <strain evidence="5 6">Mal52</strain>
    </source>
</reference>
<dbReference type="EMBL" id="CP036276">
    <property type="protein sequence ID" value="QDU42398.1"/>
    <property type="molecule type" value="Genomic_DNA"/>
</dbReference>
<dbReference type="GO" id="GO:0004582">
    <property type="term" value="F:dolichyl-phosphate beta-D-mannosyltransferase activity"/>
    <property type="evidence" value="ECO:0007669"/>
    <property type="project" value="InterPro"/>
</dbReference>
<accession>A0A517ZIT7</accession>
<dbReference type="InterPro" id="IPR001173">
    <property type="entry name" value="Glyco_trans_2-like"/>
</dbReference>
<dbReference type="Proteomes" id="UP000319383">
    <property type="component" value="Chromosome"/>
</dbReference>
<sequence>MTDDRLLISLCTYNERENLADLITEIHEHAPQADVVVVDDNSPDGTGDLADELAAADSRIHVEHRAGKLGLGSATLAAFEFAMAADYTYLLNMDADFSHHPRYIPELLNCMPQADVTIGSRYVSGGDIVGWGFKRHFMSRGVNLYARLLLGLSTSDNSGAFRCYRVAKLRELDFSAIRATGYAFQEEILYRLRRIGCRFVETPVVFEDRRYGSSKINMGEAFAAVGVIFLLAIDRLRGVPVTRA</sequence>
<dbReference type="RefSeq" id="WP_145374452.1">
    <property type="nucleotide sequence ID" value="NZ_CP036276.1"/>
</dbReference>
<evidence type="ECO:0000313" key="6">
    <source>
        <dbReference type="Proteomes" id="UP000319383"/>
    </source>
</evidence>
<dbReference type="GO" id="GO:0016020">
    <property type="term" value="C:membrane"/>
    <property type="evidence" value="ECO:0007669"/>
    <property type="project" value="GOC"/>
</dbReference>
<dbReference type="GO" id="GO:0047267">
    <property type="term" value="F:undecaprenyl-phosphate mannosyltransferase activity"/>
    <property type="evidence" value="ECO:0007669"/>
    <property type="project" value="UniProtKB-EC"/>
</dbReference>
<dbReference type="SUPFAM" id="SSF53448">
    <property type="entry name" value="Nucleotide-diphospho-sugar transferases"/>
    <property type="match status" value="1"/>
</dbReference>
<dbReference type="CDD" id="cd06442">
    <property type="entry name" value="DPM1_like"/>
    <property type="match status" value="1"/>
</dbReference>
<dbReference type="PANTHER" id="PTHR43398">
    <property type="entry name" value="DOLICHOL-PHOSPHATE MANNOSYLTRANSFERASE SUBUNIT 1"/>
    <property type="match status" value="1"/>
</dbReference>
<dbReference type="AlphaFoldDB" id="A0A517ZIT7"/>
<feature type="domain" description="Glycosyltransferase 2-like" evidence="4">
    <location>
        <begin position="10"/>
        <end position="172"/>
    </location>
</feature>
<comment type="similarity">
    <text evidence="1">Belongs to the glycosyltransferase 2 family.</text>
</comment>
<evidence type="ECO:0000259" key="4">
    <source>
        <dbReference type="Pfam" id="PF00535"/>
    </source>
</evidence>
<proteinExistence type="inferred from homology"/>
<dbReference type="GO" id="GO:0009247">
    <property type="term" value="P:glycolipid biosynthetic process"/>
    <property type="evidence" value="ECO:0007669"/>
    <property type="project" value="TreeGrafter"/>
</dbReference>
<dbReference type="Pfam" id="PF00535">
    <property type="entry name" value="Glycos_transf_2"/>
    <property type="match status" value="1"/>
</dbReference>
<dbReference type="Gene3D" id="3.90.550.10">
    <property type="entry name" value="Spore Coat Polysaccharide Biosynthesis Protein SpsA, Chain A"/>
    <property type="match status" value="1"/>
</dbReference>
<protein>
    <submittedName>
        <fullName evidence="5">Undecaprenyl-phosphate mannosyltransferase</fullName>
        <ecNumber evidence="5">2.4.1.54</ecNumber>
    </submittedName>
</protein>
<keyword evidence="6" id="KW-1185">Reference proteome</keyword>
<evidence type="ECO:0000256" key="1">
    <source>
        <dbReference type="ARBA" id="ARBA00006739"/>
    </source>
</evidence>
<gene>
    <name evidence="5" type="ORF">Mal52_08590</name>
</gene>
<keyword evidence="3 5" id="KW-0808">Transferase</keyword>
<evidence type="ECO:0000256" key="2">
    <source>
        <dbReference type="ARBA" id="ARBA00022676"/>
    </source>
</evidence>
<dbReference type="FunFam" id="3.90.550.10:FF:000122">
    <property type="entry name" value="Dolichol-phosphate mannosyltransferase subunit 1"/>
    <property type="match status" value="1"/>
</dbReference>
<dbReference type="PANTHER" id="PTHR43398:SF1">
    <property type="entry name" value="DOLICHOL-PHOSPHATE MANNOSYLTRANSFERASE SUBUNIT 1"/>
    <property type="match status" value="1"/>
</dbReference>
<dbReference type="InterPro" id="IPR039528">
    <property type="entry name" value="DPM1-like"/>
</dbReference>
<name>A0A517ZIT7_9PLAN</name>
<evidence type="ECO:0000256" key="3">
    <source>
        <dbReference type="ARBA" id="ARBA00022679"/>
    </source>
</evidence>
<dbReference type="KEGG" id="sdyn:Mal52_08590"/>
<dbReference type="InterPro" id="IPR029044">
    <property type="entry name" value="Nucleotide-diphossugar_trans"/>
</dbReference>
<evidence type="ECO:0000313" key="5">
    <source>
        <dbReference type="EMBL" id="QDU42398.1"/>
    </source>
</evidence>
<organism evidence="5 6">
    <name type="scientific">Symmachiella dynata</name>
    <dbReference type="NCBI Taxonomy" id="2527995"/>
    <lineage>
        <taxon>Bacteria</taxon>
        <taxon>Pseudomonadati</taxon>
        <taxon>Planctomycetota</taxon>
        <taxon>Planctomycetia</taxon>
        <taxon>Planctomycetales</taxon>
        <taxon>Planctomycetaceae</taxon>
        <taxon>Symmachiella</taxon>
    </lineage>
</organism>